<comment type="caution">
    <text evidence="10">The sequence shown here is derived from an EMBL/GenBank/DDBJ whole genome shotgun (WGS) entry which is preliminary data.</text>
</comment>
<evidence type="ECO:0000256" key="4">
    <source>
        <dbReference type="ARBA" id="ARBA00022679"/>
    </source>
</evidence>
<feature type="transmembrane region" description="Helical" evidence="8">
    <location>
        <begin position="266"/>
        <end position="284"/>
    </location>
</feature>
<feature type="transmembrane region" description="Helical" evidence="8">
    <location>
        <begin position="213"/>
        <end position="232"/>
    </location>
</feature>
<keyword evidence="2" id="KW-1003">Cell membrane</keyword>
<evidence type="ECO:0000259" key="9">
    <source>
        <dbReference type="Pfam" id="PF13231"/>
    </source>
</evidence>
<evidence type="ECO:0000256" key="3">
    <source>
        <dbReference type="ARBA" id="ARBA00022676"/>
    </source>
</evidence>
<dbReference type="EMBL" id="JBHSAB010000001">
    <property type="protein sequence ID" value="MFC3907850.1"/>
    <property type="molecule type" value="Genomic_DNA"/>
</dbReference>
<reference evidence="11" key="1">
    <citation type="journal article" date="2019" name="Int. J. Syst. Evol. Microbiol.">
        <title>The Global Catalogue of Microorganisms (GCM) 10K type strain sequencing project: providing services to taxonomists for standard genome sequencing and annotation.</title>
        <authorList>
            <consortium name="The Broad Institute Genomics Platform"/>
            <consortium name="The Broad Institute Genome Sequencing Center for Infectious Disease"/>
            <person name="Wu L."/>
            <person name="Ma J."/>
        </authorList>
    </citation>
    <scope>NUCLEOTIDE SEQUENCE [LARGE SCALE GENOMIC DNA]</scope>
    <source>
        <strain evidence="11">CCUG 59858</strain>
    </source>
</reference>
<feature type="transmembrane region" description="Helical" evidence="8">
    <location>
        <begin position="296"/>
        <end position="313"/>
    </location>
</feature>
<dbReference type="PANTHER" id="PTHR33908">
    <property type="entry name" value="MANNOSYLTRANSFERASE YKCB-RELATED"/>
    <property type="match status" value="1"/>
</dbReference>
<evidence type="ECO:0000256" key="5">
    <source>
        <dbReference type="ARBA" id="ARBA00022692"/>
    </source>
</evidence>
<evidence type="ECO:0000313" key="11">
    <source>
        <dbReference type="Proteomes" id="UP001595758"/>
    </source>
</evidence>
<dbReference type="PANTHER" id="PTHR33908:SF3">
    <property type="entry name" value="UNDECAPRENYL PHOSPHATE-ALPHA-4-AMINO-4-DEOXY-L-ARABINOSE ARABINOSYL TRANSFERASE"/>
    <property type="match status" value="1"/>
</dbReference>
<feature type="transmembrane region" description="Helical" evidence="8">
    <location>
        <begin position="169"/>
        <end position="201"/>
    </location>
</feature>
<keyword evidence="7 8" id="KW-0472">Membrane</keyword>
<feature type="transmembrane region" description="Helical" evidence="8">
    <location>
        <begin position="87"/>
        <end position="108"/>
    </location>
</feature>
<evidence type="ECO:0000256" key="2">
    <source>
        <dbReference type="ARBA" id="ARBA00022475"/>
    </source>
</evidence>
<feature type="transmembrane region" description="Helical" evidence="8">
    <location>
        <begin position="120"/>
        <end position="149"/>
    </location>
</feature>
<proteinExistence type="predicted"/>
<comment type="subcellular location">
    <subcellularLocation>
        <location evidence="1">Cell membrane</location>
        <topology evidence="1">Multi-pass membrane protein</topology>
    </subcellularLocation>
</comment>
<feature type="domain" description="Glycosyltransferase RgtA/B/C/D-like" evidence="9">
    <location>
        <begin position="63"/>
        <end position="208"/>
    </location>
</feature>
<accession>A0ABV8CCW4</accession>
<evidence type="ECO:0000256" key="6">
    <source>
        <dbReference type="ARBA" id="ARBA00022989"/>
    </source>
</evidence>
<keyword evidence="5 8" id="KW-0812">Transmembrane</keyword>
<evidence type="ECO:0000313" key="10">
    <source>
        <dbReference type="EMBL" id="MFC3907850.1"/>
    </source>
</evidence>
<feature type="transmembrane region" description="Helical" evidence="8">
    <location>
        <begin position="380"/>
        <end position="397"/>
    </location>
</feature>
<feature type="transmembrane region" description="Helical" evidence="8">
    <location>
        <begin position="320"/>
        <end position="339"/>
    </location>
</feature>
<protein>
    <submittedName>
        <fullName evidence="10">ArnT family glycosyltransferase</fullName>
        <ecNumber evidence="10">2.4.-.-</ecNumber>
    </submittedName>
</protein>
<evidence type="ECO:0000256" key="7">
    <source>
        <dbReference type="ARBA" id="ARBA00023136"/>
    </source>
</evidence>
<dbReference type="GO" id="GO:0016757">
    <property type="term" value="F:glycosyltransferase activity"/>
    <property type="evidence" value="ECO:0007669"/>
    <property type="project" value="UniProtKB-KW"/>
</dbReference>
<keyword evidence="11" id="KW-1185">Reference proteome</keyword>
<evidence type="ECO:0000256" key="1">
    <source>
        <dbReference type="ARBA" id="ARBA00004651"/>
    </source>
</evidence>
<dbReference type="Proteomes" id="UP001595758">
    <property type="component" value="Unassembled WGS sequence"/>
</dbReference>
<keyword evidence="3 10" id="KW-0328">Glycosyltransferase</keyword>
<dbReference type="InterPro" id="IPR038731">
    <property type="entry name" value="RgtA/B/C-like"/>
</dbReference>
<dbReference type="EC" id="2.4.-.-" evidence="10"/>
<evidence type="ECO:0000256" key="8">
    <source>
        <dbReference type="SAM" id="Phobius"/>
    </source>
</evidence>
<feature type="transmembrane region" description="Helical" evidence="8">
    <location>
        <begin position="409"/>
        <end position="428"/>
    </location>
</feature>
<feature type="transmembrane region" description="Helical" evidence="8">
    <location>
        <begin position="351"/>
        <end position="374"/>
    </location>
</feature>
<dbReference type="RefSeq" id="WP_382340576.1">
    <property type="nucleotide sequence ID" value="NZ_JBHSAB010000001.1"/>
</dbReference>
<dbReference type="InterPro" id="IPR050297">
    <property type="entry name" value="LipidA_mod_glycosyltrf_83"/>
</dbReference>
<keyword evidence="4 10" id="KW-0808">Transferase</keyword>
<name>A0ABV8CCW4_9GAMM</name>
<keyword evidence="6 8" id="KW-1133">Transmembrane helix</keyword>
<dbReference type="Pfam" id="PF13231">
    <property type="entry name" value="PMT_2"/>
    <property type="match status" value="1"/>
</dbReference>
<organism evidence="10 11">
    <name type="scientific">Legionella dresdenensis</name>
    <dbReference type="NCBI Taxonomy" id="450200"/>
    <lineage>
        <taxon>Bacteria</taxon>
        <taxon>Pseudomonadati</taxon>
        <taxon>Pseudomonadota</taxon>
        <taxon>Gammaproteobacteria</taxon>
        <taxon>Legionellales</taxon>
        <taxon>Legionellaceae</taxon>
        <taxon>Legionella</taxon>
    </lineage>
</organism>
<gene>
    <name evidence="10" type="ORF">ACFORL_01980</name>
</gene>
<sequence>MILSRYNSLFALALLSLLLFMPGIAKLPVIDRDEAHFAQATRQMLQSGNYFQIRFQEKTRFQKPPGINWLQAGSVKLFSDADSTDIWPYRVPSTLGALLAVIFTWWFSKRFISSKAAITAAVMLAACLLLVIEAHMAVIDASLLFSVLLMQGSLWIVYQASMEGRKAHWGWAFAFWLAMSYGFLLKGVTPLVGLLTIAALCGSERSFKWVSGLRPLGGVALFAGINMLWLALVNHAEHSNYLLQMINKDLLPKLQGGHESHGKPPLFHLFILPLTFWPASLFLWPAAEYAWKNRNLAVVRFLLAWLIPTWLFFECMPTKLPQYILPLLPALAILSALAVQDGAKPGRFLHFLQILWGILSIGLAAAIVTSFYQMTGTLDWASRGLLAAAVILTVLTVKQAWKGQYNQAFKLSTALGIIVFAITFNQLLPAMKPVWLTRNVAELVKNHNNQLLTVVGFEEPSLVFNLNTEQVRFTDADNAYKALSGGNALGLFDANSFESARQRYPSLNVVAKTRGFNYSKGRWVDLLLVNSQV</sequence>